<keyword evidence="2" id="KW-0812">Transmembrane</keyword>
<dbReference type="EMBL" id="CAMXCT010000235">
    <property type="protein sequence ID" value="CAI3975951.1"/>
    <property type="molecule type" value="Genomic_DNA"/>
</dbReference>
<name>A0A9P1FHA4_9DINO</name>
<feature type="transmembrane region" description="Helical" evidence="2">
    <location>
        <begin position="193"/>
        <end position="214"/>
    </location>
</feature>
<reference evidence="3" key="1">
    <citation type="submission" date="2022-10" db="EMBL/GenBank/DDBJ databases">
        <authorList>
            <person name="Chen Y."/>
            <person name="Dougan E. K."/>
            <person name="Chan C."/>
            <person name="Rhodes N."/>
            <person name="Thang M."/>
        </authorList>
    </citation>
    <scope>NUCLEOTIDE SEQUENCE</scope>
</reference>
<keyword evidence="2" id="KW-1133">Transmembrane helix</keyword>
<feature type="compositionally biased region" description="Low complexity" evidence="1">
    <location>
        <begin position="101"/>
        <end position="146"/>
    </location>
</feature>
<dbReference type="EMBL" id="CAMXCT030000235">
    <property type="protein sequence ID" value="CAL4763263.1"/>
    <property type="molecule type" value="Genomic_DNA"/>
</dbReference>
<evidence type="ECO:0000313" key="6">
    <source>
        <dbReference type="Proteomes" id="UP001152797"/>
    </source>
</evidence>
<sequence length="396" mass="42444">MKAVGRDEAVPTPRSLWSSGSRTGRSGILLNILSDASECSKVEQVEVEVVVPSESDDDVPDILREPSKHLPGRREEECLVGGRSTTEKILSAFGYSYTGQSADGGTSGASGTASGPSGRSAPSARSARSGPSPSGRSGRSGRTGTSVQSTRTNPPSLPSLEARPSAPRISEGGWRSKDSVPKERWRSRWRCRCVFCSCFFGLALGSGISVALFWPRHPSWELKKLEVDDGIMELVTAMSAIDTVDTVAAPSQLLFTAESAVSNPNLLHGDTSDGSIDLRYVETVQTIGEGVEESEFVVGRGVSYATTLAPQTVSTVMANITVDLEQNFVNILQREIVAERLVLAFKLIAACKVVTILNVQLHYQMVCDLDVALSDLMMSETRTRAVAVKACKHSFS</sequence>
<protein>
    <submittedName>
        <fullName evidence="5">Late embryogenesis abundant protein LEA-2 subgroup domain-containing protein</fullName>
    </submittedName>
</protein>
<keyword evidence="6" id="KW-1185">Reference proteome</keyword>
<accession>A0A9P1FHA4</accession>
<dbReference type="OrthoDB" id="423723at2759"/>
<reference evidence="4" key="2">
    <citation type="submission" date="2024-04" db="EMBL/GenBank/DDBJ databases">
        <authorList>
            <person name="Chen Y."/>
            <person name="Shah S."/>
            <person name="Dougan E. K."/>
            <person name="Thang M."/>
            <person name="Chan C."/>
        </authorList>
    </citation>
    <scope>NUCLEOTIDE SEQUENCE [LARGE SCALE GENOMIC DNA]</scope>
</reference>
<organism evidence="3">
    <name type="scientific">Cladocopium goreaui</name>
    <dbReference type="NCBI Taxonomy" id="2562237"/>
    <lineage>
        <taxon>Eukaryota</taxon>
        <taxon>Sar</taxon>
        <taxon>Alveolata</taxon>
        <taxon>Dinophyceae</taxon>
        <taxon>Suessiales</taxon>
        <taxon>Symbiodiniaceae</taxon>
        <taxon>Cladocopium</taxon>
    </lineage>
</organism>
<evidence type="ECO:0000256" key="2">
    <source>
        <dbReference type="SAM" id="Phobius"/>
    </source>
</evidence>
<keyword evidence="2" id="KW-0472">Membrane</keyword>
<evidence type="ECO:0000313" key="4">
    <source>
        <dbReference type="EMBL" id="CAL1129326.1"/>
    </source>
</evidence>
<evidence type="ECO:0000313" key="3">
    <source>
        <dbReference type="EMBL" id="CAI3975951.1"/>
    </source>
</evidence>
<dbReference type="Proteomes" id="UP001152797">
    <property type="component" value="Unassembled WGS sequence"/>
</dbReference>
<proteinExistence type="predicted"/>
<evidence type="ECO:0000313" key="5">
    <source>
        <dbReference type="EMBL" id="CAL4763263.1"/>
    </source>
</evidence>
<feature type="region of interest" description="Disordered" evidence="1">
    <location>
        <begin position="101"/>
        <end position="178"/>
    </location>
</feature>
<feature type="compositionally biased region" description="Polar residues" evidence="1">
    <location>
        <begin position="15"/>
        <end position="24"/>
    </location>
</feature>
<feature type="region of interest" description="Disordered" evidence="1">
    <location>
        <begin position="51"/>
        <end position="82"/>
    </location>
</feature>
<dbReference type="AlphaFoldDB" id="A0A9P1FHA4"/>
<dbReference type="EMBL" id="CAMXCT020000235">
    <property type="protein sequence ID" value="CAL1129326.1"/>
    <property type="molecule type" value="Genomic_DNA"/>
</dbReference>
<feature type="region of interest" description="Disordered" evidence="1">
    <location>
        <begin position="1"/>
        <end position="24"/>
    </location>
</feature>
<gene>
    <name evidence="3" type="ORF">C1SCF055_LOCUS4219</name>
</gene>
<evidence type="ECO:0000256" key="1">
    <source>
        <dbReference type="SAM" id="MobiDB-lite"/>
    </source>
</evidence>
<feature type="compositionally biased region" description="Basic and acidic residues" evidence="1">
    <location>
        <begin position="61"/>
        <end position="77"/>
    </location>
</feature>
<comment type="caution">
    <text evidence="3">The sequence shown here is derived from an EMBL/GenBank/DDBJ whole genome shotgun (WGS) entry which is preliminary data.</text>
</comment>